<comment type="caution">
    <text evidence="1">The sequence shown here is derived from an EMBL/GenBank/DDBJ whole genome shotgun (WGS) entry which is preliminary data.</text>
</comment>
<sequence>MAGRLDFENQDYVLDKLLLTVLPEESSPEERVTFEKWLEDNRKVHIIILTLITNGIQTQYDRLEDVPSIMLRMKEVYTVPVRHIRYSTTKAFFEIKMTEGSSVQSHRLKMLSLVEKLKDLKAGYNNGTYIDVILQSLPPSYDPYIISYNINRLEKSIHELINMLVQYEATTHKSAPTVLVGEVSTSKAGKRVGRWKMKKGKRKVVIAIASIRGTPTLWWECAKGKGRLVVHSDRGQMISACIAKEKGIGRESAHKSFPT</sequence>
<name>A0AAW2XJR0_9LAMI</name>
<gene>
    <name evidence="1" type="ORF">Slati_0764700</name>
</gene>
<dbReference type="AlphaFoldDB" id="A0AAW2XJR0"/>
<accession>A0AAW2XJR0</accession>
<evidence type="ECO:0000313" key="1">
    <source>
        <dbReference type="EMBL" id="KAL0454255.1"/>
    </source>
</evidence>
<dbReference type="EMBL" id="JACGWN010000003">
    <property type="protein sequence ID" value="KAL0454255.1"/>
    <property type="molecule type" value="Genomic_DNA"/>
</dbReference>
<reference evidence="1" key="2">
    <citation type="journal article" date="2024" name="Plant">
        <title>Genomic evolution and insights into agronomic trait innovations of Sesamum species.</title>
        <authorList>
            <person name="Miao H."/>
            <person name="Wang L."/>
            <person name="Qu L."/>
            <person name="Liu H."/>
            <person name="Sun Y."/>
            <person name="Le M."/>
            <person name="Wang Q."/>
            <person name="Wei S."/>
            <person name="Zheng Y."/>
            <person name="Lin W."/>
            <person name="Duan Y."/>
            <person name="Cao H."/>
            <person name="Xiong S."/>
            <person name="Wang X."/>
            <person name="Wei L."/>
            <person name="Li C."/>
            <person name="Ma Q."/>
            <person name="Ju M."/>
            <person name="Zhao R."/>
            <person name="Li G."/>
            <person name="Mu C."/>
            <person name="Tian Q."/>
            <person name="Mei H."/>
            <person name="Zhang T."/>
            <person name="Gao T."/>
            <person name="Zhang H."/>
        </authorList>
    </citation>
    <scope>NUCLEOTIDE SEQUENCE</scope>
    <source>
        <strain evidence="1">KEN1</strain>
    </source>
</reference>
<proteinExistence type="predicted"/>
<organism evidence="1">
    <name type="scientific">Sesamum latifolium</name>
    <dbReference type="NCBI Taxonomy" id="2727402"/>
    <lineage>
        <taxon>Eukaryota</taxon>
        <taxon>Viridiplantae</taxon>
        <taxon>Streptophyta</taxon>
        <taxon>Embryophyta</taxon>
        <taxon>Tracheophyta</taxon>
        <taxon>Spermatophyta</taxon>
        <taxon>Magnoliopsida</taxon>
        <taxon>eudicotyledons</taxon>
        <taxon>Gunneridae</taxon>
        <taxon>Pentapetalae</taxon>
        <taxon>asterids</taxon>
        <taxon>lamiids</taxon>
        <taxon>Lamiales</taxon>
        <taxon>Pedaliaceae</taxon>
        <taxon>Sesamum</taxon>
    </lineage>
</organism>
<dbReference type="Pfam" id="PF14223">
    <property type="entry name" value="Retrotran_gag_2"/>
    <property type="match status" value="1"/>
</dbReference>
<protein>
    <submittedName>
        <fullName evidence="1">Uncharacterized protein</fullName>
    </submittedName>
</protein>
<reference evidence="1" key="1">
    <citation type="submission" date="2020-06" db="EMBL/GenBank/DDBJ databases">
        <authorList>
            <person name="Li T."/>
            <person name="Hu X."/>
            <person name="Zhang T."/>
            <person name="Song X."/>
            <person name="Zhang H."/>
            <person name="Dai N."/>
            <person name="Sheng W."/>
            <person name="Hou X."/>
            <person name="Wei L."/>
        </authorList>
    </citation>
    <scope>NUCLEOTIDE SEQUENCE</scope>
    <source>
        <strain evidence="1">KEN1</strain>
        <tissue evidence="1">Leaf</tissue>
    </source>
</reference>